<dbReference type="CTD" id="4540"/>
<geneLocation type="mitochondrion" evidence="11"/>
<dbReference type="InterPro" id="IPR001750">
    <property type="entry name" value="ND/Mrp_TM"/>
</dbReference>
<dbReference type="Pfam" id="PF00361">
    <property type="entry name" value="Proton_antipo_M"/>
    <property type="match status" value="1"/>
</dbReference>
<name>A0A1I9VTT9_9BILA</name>
<feature type="transmembrane region" description="Helical" evidence="9">
    <location>
        <begin position="454"/>
        <end position="472"/>
    </location>
</feature>
<evidence type="ECO:0000256" key="9">
    <source>
        <dbReference type="SAM" id="Phobius"/>
    </source>
</evidence>
<keyword evidence="5 9" id="KW-1133">Transmembrane helix</keyword>
<dbReference type="PANTHER" id="PTHR42829:SF2">
    <property type="entry name" value="NADH-UBIQUINONE OXIDOREDUCTASE CHAIN 5"/>
    <property type="match status" value="1"/>
</dbReference>
<feature type="transmembrane region" description="Helical" evidence="9">
    <location>
        <begin position="338"/>
        <end position="358"/>
    </location>
</feature>
<evidence type="ECO:0000259" key="10">
    <source>
        <dbReference type="Pfam" id="PF00361"/>
    </source>
</evidence>
<dbReference type="EMBL" id="KU975551">
    <property type="protein sequence ID" value="APA17412.1"/>
    <property type="molecule type" value="Genomic_DNA"/>
</dbReference>
<dbReference type="PANTHER" id="PTHR42829">
    <property type="entry name" value="NADH-UBIQUINONE OXIDOREDUCTASE CHAIN 5"/>
    <property type="match status" value="1"/>
</dbReference>
<feature type="transmembrane region" description="Helical" evidence="9">
    <location>
        <begin position="398"/>
        <end position="417"/>
    </location>
</feature>
<comment type="function">
    <text evidence="1">Core subunit of the mitochondrial membrane respiratory chain NADH dehydrogenase (Complex I) that is believed to belong to the minimal assembly required for catalysis. Complex I functions in the transfer of electrons from NADH to the respiratory chain. The immediate electron acceptor for the enzyme is believed to be ubiquinone.</text>
</comment>
<evidence type="ECO:0000256" key="6">
    <source>
        <dbReference type="ARBA" id="ARBA00023136"/>
    </source>
</evidence>
<feature type="transmembrane region" description="Helical" evidence="9">
    <location>
        <begin position="176"/>
        <end position="192"/>
    </location>
</feature>
<evidence type="ECO:0000313" key="11">
    <source>
        <dbReference type="EMBL" id="APA17412.1"/>
    </source>
</evidence>
<evidence type="ECO:0000256" key="2">
    <source>
        <dbReference type="ARBA" id="ARBA00004141"/>
    </source>
</evidence>
<feature type="transmembrane region" description="Helical" evidence="9">
    <location>
        <begin position="299"/>
        <end position="318"/>
    </location>
</feature>
<comment type="subcellular location">
    <subcellularLocation>
        <location evidence="2">Membrane</location>
        <topology evidence="2">Multi-pass membrane protein</topology>
    </subcellularLocation>
</comment>
<accession>A0A1I9VTT9</accession>
<dbReference type="GO" id="GO:0042773">
    <property type="term" value="P:ATP synthesis coupled electron transport"/>
    <property type="evidence" value="ECO:0007669"/>
    <property type="project" value="InterPro"/>
</dbReference>
<dbReference type="GO" id="GO:0015990">
    <property type="term" value="P:electron transport coupled proton transport"/>
    <property type="evidence" value="ECO:0007669"/>
    <property type="project" value="TreeGrafter"/>
</dbReference>
<feature type="transmembrane region" description="Helical" evidence="9">
    <location>
        <begin position="6"/>
        <end position="22"/>
    </location>
</feature>
<keyword evidence="6 9" id="KW-0472">Membrane</keyword>
<feature type="transmembrane region" description="Helical" evidence="9">
    <location>
        <begin position="543"/>
        <end position="562"/>
    </location>
</feature>
<feature type="transmembrane region" description="Helical" evidence="9">
    <location>
        <begin position="511"/>
        <end position="531"/>
    </location>
</feature>
<dbReference type="GO" id="GO:0016020">
    <property type="term" value="C:membrane"/>
    <property type="evidence" value="ECO:0007669"/>
    <property type="project" value="UniProtKB-SubCell"/>
</dbReference>
<evidence type="ECO:0000256" key="5">
    <source>
        <dbReference type="ARBA" id="ARBA00022989"/>
    </source>
</evidence>
<evidence type="ECO:0000256" key="3">
    <source>
        <dbReference type="ARBA" id="ARBA00012944"/>
    </source>
</evidence>
<dbReference type="InterPro" id="IPR003945">
    <property type="entry name" value="NU5C-like"/>
</dbReference>
<evidence type="ECO:0000256" key="7">
    <source>
        <dbReference type="ARBA" id="ARBA00031027"/>
    </source>
</evidence>
<protein>
    <recommendedName>
        <fullName evidence="3">NADH:ubiquinone reductase (H(+)-translocating)</fullName>
        <ecNumber evidence="3">7.1.1.2</ecNumber>
    </recommendedName>
    <alternativeName>
        <fullName evidence="7">NADH dehydrogenase subunit 5</fullName>
    </alternativeName>
</protein>
<dbReference type="EC" id="7.1.1.2" evidence="3"/>
<feature type="domain" description="NADH:quinone oxidoreductase/Mrp antiporter transmembrane" evidence="10">
    <location>
        <begin position="106"/>
        <end position="384"/>
    </location>
</feature>
<gene>
    <name evidence="11" type="primary">ND5</name>
</gene>
<dbReference type="GO" id="GO:0008137">
    <property type="term" value="F:NADH dehydrogenase (ubiquinone) activity"/>
    <property type="evidence" value="ECO:0007669"/>
    <property type="project" value="UniProtKB-EC"/>
</dbReference>
<evidence type="ECO:0000256" key="8">
    <source>
        <dbReference type="ARBA" id="ARBA00049551"/>
    </source>
</evidence>
<feature type="transmembrane region" description="Helical" evidence="9">
    <location>
        <begin position="88"/>
        <end position="105"/>
    </location>
</feature>
<feature type="transmembrane region" description="Helical" evidence="9">
    <location>
        <begin position="271"/>
        <end position="293"/>
    </location>
</feature>
<dbReference type="GO" id="GO:0003954">
    <property type="term" value="F:NADH dehydrogenase activity"/>
    <property type="evidence" value="ECO:0007669"/>
    <property type="project" value="TreeGrafter"/>
</dbReference>
<feature type="transmembrane region" description="Helical" evidence="9">
    <location>
        <begin position="151"/>
        <end position="170"/>
    </location>
</feature>
<keyword evidence="11" id="KW-0496">Mitochondrion</keyword>
<sequence length="563" mass="64161">MILMWSGLLLYMLVMLIMFYLMMFEVMSIFGMKVINLGVSMLSSMSWGNLVIMFDNLSIMYMLIVSLITFFIFMYSNTYMSHYMKKNSFFWMMMFFFLSMMIVVVSGSWVVLFWGWDLLGVSSFLLVIYYDDSDSGGAGYVTIVMNRLGDAGLICLIGWLAANMLSFLGVQEVGTGYFYMWMSLLLMLICMTKSAQFPFIVWLPAAMAAPTPVSSLVHSSTLVTAGVYLMLRIGASLISMNFLSNMIMVISLLTIFMASMMAMAEADGKKIIALSTMSQLGFMFFCLSLGFYYLAFLHMMTHALFKASLFLLVGILLLKNFGLQDMRYISKWSMSMCLFLMQLNMMSMIGVPFFSGFISKDLILESMFMSDMGFMGVVFLLVGVLGTLLYSIKMFMSISVWGSSIMLVGSVSGLGFWEVMAASILSITSVLWVIIMLGVLKVEMMESGFFFNKLIGLTVVVVGVFFYLKMLIEDWWLSIMQSKMWSWDIMSVKIPSAGISEMSLYYMKGDMMWLENFFGYLSFMLMNLMMLMNEIYRRLGMGILFFILFLILLMLVMIFIISI</sequence>
<proteinExistence type="predicted"/>
<feature type="transmembrane region" description="Helical" evidence="9">
    <location>
        <begin position="237"/>
        <end position="259"/>
    </location>
</feature>
<evidence type="ECO:0000256" key="1">
    <source>
        <dbReference type="ARBA" id="ARBA00003257"/>
    </source>
</evidence>
<feature type="transmembrane region" description="Helical" evidence="9">
    <location>
        <begin position="423"/>
        <end position="442"/>
    </location>
</feature>
<dbReference type="GeneID" id="30219916"/>
<keyword evidence="4 9" id="KW-0812">Transmembrane</keyword>
<dbReference type="AlphaFoldDB" id="A0A1I9VTT9"/>
<evidence type="ECO:0000256" key="4">
    <source>
        <dbReference type="ARBA" id="ARBA00022692"/>
    </source>
</evidence>
<reference evidence="11" key="1">
    <citation type="journal article" date="2016" name="PLoS ONE">
        <title>Mitochondrial Genomes of Kinorhyncha: trnM Duplication and New Gene Orders within Animals.</title>
        <authorList>
            <person name="Popova O.V."/>
            <person name="Mikhailov K.V."/>
            <person name="Nikitin M.A."/>
            <person name="Logacheva M.D."/>
            <person name="Penin A.A."/>
            <person name="Muntyan M.S."/>
            <person name="Kedrova O.S."/>
            <person name="Petrov N.B."/>
            <person name="Panchin Y.V."/>
            <person name="Aleoshin V.V."/>
        </authorList>
    </citation>
    <scope>NUCLEOTIDE SEQUENCE</scope>
</reference>
<dbReference type="PRINTS" id="PR01434">
    <property type="entry name" value="NADHDHGNASE5"/>
</dbReference>
<feature type="transmembrane region" description="Helical" evidence="9">
    <location>
        <begin position="373"/>
        <end position="391"/>
    </location>
</feature>
<comment type="catalytic activity">
    <reaction evidence="8">
        <text>a ubiquinone + NADH + 5 H(+)(in) = a ubiquinol + NAD(+) + 4 H(+)(out)</text>
        <dbReference type="Rhea" id="RHEA:29091"/>
        <dbReference type="Rhea" id="RHEA-COMP:9565"/>
        <dbReference type="Rhea" id="RHEA-COMP:9566"/>
        <dbReference type="ChEBI" id="CHEBI:15378"/>
        <dbReference type="ChEBI" id="CHEBI:16389"/>
        <dbReference type="ChEBI" id="CHEBI:17976"/>
        <dbReference type="ChEBI" id="CHEBI:57540"/>
        <dbReference type="ChEBI" id="CHEBI:57945"/>
        <dbReference type="EC" id="7.1.1.2"/>
    </reaction>
</comment>
<dbReference type="RefSeq" id="YP_009318505.1">
    <property type="nucleotide sequence ID" value="NC_031872.1"/>
</dbReference>
<organism evidence="11">
    <name type="scientific">Setaphyes kielensis</name>
    <dbReference type="NCBI Taxonomy" id="3298910"/>
    <lineage>
        <taxon>Eukaryota</taxon>
        <taxon>Metazoa</taxon>
        <taxon>Ecdysozoa</taxon>
        <taxon>Scalidophora</taxon>
        <taxon>Kinorhyncha</taxon>
        <taxon>Allomalorhagida</taxon>
        <taxon>Pycnophyidae</taxon>
        <taxon>Setaphyes</taxon>
    </lineage>
</organism>
<feature type="transmembrane region" description="Helical" evidence="9">
    <location>
        <begin position="58"/>
        <end position="76"/>
    </location>
</feature>